<reference evidence="1" key="1">
    <citation type="submission" date="2018-11" db="EMBL/GenBank/DDBJ databases">
        <authorList>
            <consortium name="Pathogen Informatics"/>
        </authorList>
    </citation>
    <scope>NUCLEOTIDE SEQUENCE</scope>
</reference>
<dbReference type="EMBL" id="CAAALY010101014">
    <property type="protein sequence ID" value="VEL29180.1"/>
    <property type="molecule type" value="Genomic_DNA"/>
</dbReference>
<dbReference type="AlphaFoldDB" id="A0A448X6E1"/>
<keyword evidence="2" id="KW-1185">Reference proteome</keyword>
<protein>
    <submittedName>
        <fullName evidence="1">Uncharacterized protein</fullName>
    </submittedName>
</protein>
<proteinExistence type="predicted"/>
<dbReference type="Proteomes" id="UP000784294">
    <property type="component" value="Unassembled WGS sequence"/>
</dbReference>
<sequence>MFAVILDYSRKGVLPIPLNLLEAVYHLLRHLLFSVVPTQHNESAPAAFTSLPPTSPREETEQLALKMQRAKLYLIKRLARQKLEETAENMLQQALRRSAGLLSLRCHLLNKCLPDDRHTVRVMATSLDT</sequence>
<name>A0A448X6E1_9PLAT</name>
<evidence type="ECO:0000313" key="1">
    <source>
        <dbReference type="EMBL" id="VEL29180.1"/>
    </source>
</evidence>
<gene>
    <name evidence="1" type="ORF">PXEA_LOCUS22620</name>
</gene>
<accession>A0A448X6E1</accession>
<evidence type="ECO:0000313" key="2">
    <source>
        <dbReference type="Proteomes" id="UP000784294"/>
    </source>
</evidence>
<organism evidence="1 2">
    <name type="scientific">Protopolystoma xenopodis</name>
    <dbReference type="NCBI Taxonomy" id="117903"/>
    <lineage>
        <taxon>Eukaryota</taxon>
        <taxon>Metazoa</taxon>
        <taxon>Spiralia</taxon>
        <taxon>Lophotrochozoa</taxon>
        <taxon>Platyhelminthes</taxon>
        <taxon>Monogenea</taxon>
        <taxon>Polyopisthocotylea</taxon>
        <taxon>Polystomatidea</taxon>
        <taxon>Polystomatidae</taxon>
        <taxon>Protopolystoma</taxon>
    </lineage>
</organism>
<comment type="caution">
    <text evidence="1">The sequence shown here is derived from an EMBL/GenBank/DDBJ whole genome shotgun (WGS) entry which is preliminary data.</text>
</comment>